<organism evidence="9 10">
    <name type="scientific">Desertihabitans brevis</name>
    <dbReference type="NCBI Taxonomy" id="2268447"/>
    <lineage>
        <taxon>Bacteria</taxon>
        <taxon>Bacillati</taxon>
        <taxon>Actinomycetota</taxon>
        <taxon>Actinomycetes</taxon>
        <taxon>Propionibacteriales</taxon>
        <taxon>Propionibacteriaceae</taxon>
        <taxon>Desertihabitans</taxon>
    </lineage>
</organism>
<feature type="active site" evidence="4">
    <location>
        <position position="278"/>
    </location>
</feature>
<comment type="caution">
    <text evidence="9">The sequence shown here is derived from an EMBL/GenBank/DDBJ whole genome shotgun (WGS) entry which is preliminary data.</text>
</comment>
<dbReference type="Pfam" id="PF02278">
    <property type="entry name" value="Lyase_8"/>
    <property type="match status" value="1"/>
</dbReference>
<evidence type="ECO:0000256" key="1">
    <source>
        <dbReference type="ARBA" id="ARBA00006699"/>
    </source>
</evidence>
<evidence type="ECO:0000313" key="10">
    <source>
        <dbReference type="Proteomes" id="UP000252770"/>
    </source>
</evidence>
<dbReference type="SUPFAM" id="SSF49863">
    <property type="entry name" value="Hyaluronate lyase-like, C-terminal domain"/>
    <property type="match status" value="1"/>
</dbReference>
<feature type="active site" evidence="4">
    <location>
        <position position="332"/>
    </location>
</feature>
<keyword evidence="10" id="KW-1185">Reference proteome</keyword>
<dbReference type="SUPFAM" id="SSF48230">
    <property type="entry name" value="Chondroitin AC/alginate lyase"/>
    <property type="match status" value="1"/>
</dbReference>
<dbReference type="EMBL" id="QOUI01000002">
    <property type="protein sequence ID" value="RCK70649.1"/>
    <property type="molecule type" value="Genomic_DNA"/>
</dbReference>
<dbReference type="PANTHER" id="PTHR38481:SF1">
    <property type="entry name" value="HYALURONATE LYASE"/>
    <property type="match status" value="1"/>
</dbReference>
<dbReference type="InterPro" id="IPR011071">
    <property type="entry name" value="Lyase_8-like_C"/>
</dbReference>
<dbReference type="RefSeq" id="WP_114125420.1">
    <property type="nucleotide sequence ID" value="NZ_QOUI01000002.1"/>
</dbReference>
<dbReference type="InterPro" id="IPR008929">
    <property type="entry name" value="Chondroitin_lyas"/>
</dbReference>
<name>A0A367YYQ9_9ACTN</name>
<feature type="active site" evidence="4">
    <location>
        <position position="269"/>
    </location>
</feature>
<dbReference type="InterPro" id="IPR038970">
    <property type="entry name" value="Lyase_8"/>
</dbReference>
<feature type="chain" id="PRO_5016827882" evidence="5">
    <location>
        <begin position="29"/>
        <end position="849"/>
    </location>
</feature>
<reference evidence="9 10" key="1">
    <citation type="submission" date="2018-07" db="EMBL/GenBank/DDBJ databases">
        <title>Desertimonas flava gen. nov. sp. nov.</title>
        <authorList>
            <person name="Liu S."/>
        </authorList>
    </citation>
    <scope>NUCLEOTIDE SEQUENCE [LARGE SCALE GENOMIC DNA]</scope>
    <source>
        <strain evidence="9 10">16Sb5-5</strain>
    </source>
</reference>
<dbReference type="Gene3D" id="2.70.98.10">
    <property type="match status" value="1"/>
</dbReference>
<feature type="domain" description="Polysaccharide lyase family 8 C-terminal" evidence="7">
    <location>
        <begin position="737"/>
        <end position="802"/>
    </location>
</feature>
<dbReference type="SUPFAM" id="SSF74650">
    <property type="entry name" value="Galactose mutarotase-like"/>
    <property type="match status" value="1"/>
</dbReference>
<feature type="signal peptide" evidence="5">
    <location>
        <begin position="1"/>
        <end position="28"/>
    </location>
</feature>
<dbReference type="AlphaFoldDB" id="A0A367YYQ9"/>
<feature type="domain" description="Polysaccharide lyase family 8 central" evidence="6">
    <location>
        <begin position="415"/>
        <end position="717"/>
    </location>
</feature>
<evidence type="ECO:0000256" key="2">
    <source>
        <dbReference type="ARBA" id="ARBA00022729"/>
    </source>
</evidence>
<dbReference type="PANTHER" id="PTHR38481">
    <property type="entry name" value="HYALURONATE LYASE"/>
    <property type="match status" value="1"/>
</dbReference>
<keyword evidence="2 5" id="KW-0732">Signal</keyword>
<dbReference type="GO" id="GO:0005576">
    <property type="term" value="C:extracellular region"/>
    <property type="evidence" value="ECO:0007669"/>
    <property type="project" value="InterPro"/>
</dbReference>
<evidence type="ECO:0000259" key="8">
    <source>
        <dbReference type="Pfam" id="PF08124"/>
    </source>
</evidence>
<dbReference type="Gene3D" id="2.60.220.10">
    <property type="entry name" value="Polysaccharide lyase family 8-like, C-terminal"/>
    <property type="match status" value="1"/>
</dbReference>
<dbReference type="InterPro" id="IPR006311">
    <property type="entry name" value="TAT_signal"/>
</dbReference>
<dbReference type="PROSITE" id="PS51318">
    <property type="entry name" value="TAT"/>
    <property type="match status" value="1"/>
</dbReference>
<dbReference type="InterPro" id="IPR003159">
    <property type="entry name" value="Lyase_8_central_dom"/>
</dbReference>
<dbReference type="InterPro" id="IPR012970">
    <property type="entry name" value="Lyase_8_alpha_N"/>
</dbReference>
<proteinExistence type="inferred from homology"/>
<protein>
    <submittedName>
        <fullName evidence="9">Silent information regulator protein Sir2</fullName>
    </submittedName>
</protein>
<dbReference type="GO" id="GO:0005975">
    <property type="term" value="P:carbohydrate metabolic process"/>
    <property type="evidence" value="ECO:0007669"/>
    <property type="project" value="InterPro"/>
</dbReference>
<dbReference type="Pfam" id="PF08124">
    <property type="entry name" value="Lyase_8_N"/>
    <property type="match status" value="1"/>
</dbReference>
<evidence type="ECO:0000313" key="9">
    <source>
        <dbReference type="EMBL" id="RCK70649.1"/>
    </source>
</evidence>
<evidence type="ECO:0000256" key="4">
    <source>
        <dbReference type="PIRSR" id="PIRSR638970-1"/>
    </source>
</evidence>
<dbReference type="PROSITE" id="PS51257">
    <property type="entry name" value="PROKAR_LIPOPROTEIN"/>
    <property type="match status" value="1"/>
</dbReference>
<evidence type="ECO:0000259" key="6">
    <source>
        <dbReference type="Pfam" id="PF02278"/>
    </source>
</evidence>
<evidence type="ECO:0000256" key="3">
    <source>
        <dbReference type="ARBA" id="ARBA00023239"/>
    </source>
</evidence>
<dbReference type="Proteomes" id="UP000252770">
    <property type="component" value="Unassembled WGS sequence"/>
</dbReference>
<dbReference type="Gene3D" id="1.50.10.100">
    <property type="entry name" value="Chondroitin AC/alginate lyase"/>
    <property type="match status" value="1"/>
</dbReference>
<dbReference type="GO" id="GO:0030246">
    <property type="term" value="F:carbohydrate binding"/>
    <property type="evidence" value="ECO:0007669"/>
    <property type="project" value="InterPro"/>
</dbReference>
<dbReference type="InterPro" id="IPR004103">
    <property type="entry name" value="Lyase_8_C"/>
</dbReference>
<comment type="similarity">
    <text evidence="1">Belongs to the polysaccharide lyase 8 family.</text>
</comment>
<keyword evidence="3" id="KW-0456">Lyase</keyword>
<dbReference type="Pfam" id="PF02884">
    <property type="entry name" value="Lyase_8_C"/>
    <property type="match status" value="1"/>
</dbReference>
<dbReference type="InterPro" id="IPR011013">
    <property type="entry name" value="Gal_mutarotase_sf_dom"/>
</dbReference>
<sequence length="849" mass="90452">MPISRRLLLTAAPAAGLLTVACPWPARADTGEDDLSRVLANTVASLAGTEASNAHPAVQPWLARQEATARNRLAAMDAAGPGELFAGVPLGSDDALLARTAGYLLDIARATRLAGGRSGLADDVAVQDRVLQAVAWLHTHHLADQSKGYYGNWFNWEIGVPGSLTRTLVLLSHRLPEHPGLLTALLPTLDAYLRHGKDGDVDLDSRFHTGANLADITTNRILQGALTGDTQRVSAAIGDQLTVYATIDPYHLRHGVTDGHYADGSFIQHHSVAYTGSYGKALLARVVQTTALLRGTSWASGAELVEVVQQWVRDGFAPVVFEGWMMEAVKGRAVSRTTTGYTDVAAVVEAVVDLAELSEGAEAERLRSWVAYLSEAAGPAIDPQGFGSPLSIARHADLLADPAVRPADLVPTTSHSAFAAMERNVHRRPGWAFTLSRSSERISKYEYMNGENLLPWFQGEGAHHLYLSGQDQSRVFGVDHLVTVDPAQLPGVLAPVEQRRSVPDLYGTRWYEDPDHPLGFTSSSESQNTYVYFPVGTSAHSGGARLGAYGTASMVLSDDVAHRDAERGVLPPELVTWANARATRSWFMLDEEVVLLVAGVSDPAGRDVLVTLDRRSTASAAVTVTGRLRDGSPWTGPGRADLAWVLWQDETDRVSVGHVLLDTPEVEVTLEQVRASRRAVRLSNPATTATRTVFGVEVGQPAGAEPLALAWALVPGADAAALDAYAGGPGTSGGALRVLANTTSLQAVQHTGTGLTAVNTFGTGLQQAGGVRVDGPASVLVRRSGAETVVAVADPTTTRDRVELVLEGSLRLVRSDRRVRATPVDGGTRLTVDVHQHHGRSVTATLRPR</sequence>
<evidence type="ECO:0000256" key="5">
    <source>
        <dbReference type="SAM" id="SignalP"/>
    </source>
</evidence>
<evidence type="ECO:0000259" key="7">
    <source>
        <dbReference type="Pfam" id="PF02884"/>
    </source>
</evidence>
<gene>
    <name evidence="9" type="ORF">DT076_04330</name>
</gene>
<dbReference type="InterPro" id="IPR014718">
    <property type="entry name" value="GH-type_carb-bd"/>
</dbReference>
<dbReference type="GO" id="GO:0016837">
    <property type="term" value="F:carbon-oxygen lyase activity, acting on polysaccharides"/>
    <property type="evidence" value="ECO:0007669"/>
    <property type="project" value="UniProtKB-ARBA"/>
</dbReference>
<feature type="domain" description="Polysaccharide lyase 8 N-terminal alpha-helical" evidence="8">
    <location>
        <begin position="54"/>
        <end position="371"/>
    </location>
</feature>
<accession>A0A367YYQ9</accession>